<organism evidence="2 3">
    <name type="scientific">Cercophora newfieldiana</name>
    <dbReference type="NCBI Taxonomy" id="92897"/>
    <lineage>
        <taxon>Eukaryota</taxon>
        <taxon>Fungi</taxon>
        <taxon>Dikarya</taxon>
        <taxon>Ascomycota</taxon>
        <taxon>Pezizomycotina</taxon>
        <taxon>Sordariomycetes</taxon>
        <taxon>Sordariomycetidae</taxon>
        <taxon>Sordariales</taxon>
        <taxon>Lasiosphaeriaceae</taxon>
        <taxon>Cercophora</taxon>
    </lineage>
</organism>
<evidence type="ECO:0000313" key="2">
    <source>
        <dbReference type="EMBL" id="KAK0654906.1"/>
    </source>
</evidence>
<comment type="caution">
    <text evidence="2">The sequence shown here is derived from an EMBL/GenBank/DDBJ whole genome shotgun (WGS) entry which is preliminary data.</text>
</comment>
<dbReference type="Proteomes" id="UP001174936">
    <property type="component" value="Unassembled WGS sequence"/>
</dbReference>
<protein>
    <submittedName>
        <fullName evidence="2">Uncharacterized protein</fullName>
    </submittedName>
</protein>
<feature type="chain" id="PRO_5041322595" evidence="1">
    <location>
        <begin position="22"/>
        <end position="269"/>
    </location>
</feature>
<name>A0AA40CXD9_9PEZI</name>
<sequence>MLPSTAKRLVAALAAVMPVSANNPIGWNDFWDDGGKRAAMAAVPMYHFGRPRGSAPCYPEDAEYNGVQVDGVSHLIGGVYCDIGNLNLGCRWPGEWTGRNSPGAPFPVYYTIRECNGRVRVAYSIYFKKDAGHKSDWENVIVEWNGDGRGGWIRESIFLGQHSYWEKMAWGSIQNTVDGEGDKYDQDAKNRDHPKVYVGAFKHATFHTRKTGIDSCAFADQDEFRSNDWQILPWSDLVKNGQVIKDGWQWGQADTNPATLRGSLCSKSG</sequence>
<feature type="signal peptide" evidence="1">
    <location>
        <begin position="1"/>
        <end position="21"/>
    </location>
</feature>
<evidence type="ECO:0000256" key="1">
    <source>
        <dbReference type="SAM" id="SignalP"/>
    </source>
</evidence>
<keyword evidence="1" id="KW-0732">Signal</keyword>
<reference evidence="2" key="1">
    <citation type="submission" date="2023-06" db="EMBL/GenBank/DDBJ databases">
        <title>Genome-scale phylogeny and comparative genomics of the fungal order Sordariales.</title>
        <authorList>
            <consortium name="Lawrence Berkeley National Laboratory"/>
            <person name="Hensen N."/>
            <person name="Bonometti L."/>
            <person name="Westerberg I."/>
            <person name="Brannstrom I.O."/>
            <person name="Guillou S."/>
            <person name="Cros-Aarteil S."/>
            <person name="Calhoun S."/>
            <person name="Haridas S."/>
            <person name="Kuo A."/>
            <person name="Mondo S."/>
            <person name="Pangilinan J."/>
            <person name="Riley R."/>
            <person name="Labutti K."/>
            <person name="Andreopoulos B."/>
            <person name="Lipzen A."/>
            <person name="Chen C."/>
            <person name="Yanf M."/>
            <person name="Daum C."/>
            <person name="Ng V."/>
            <person name="Clum A."/>
            <person name="Steindorff A."/>
            <person name="Ohm R."/>
            <person name="Martin F."/>
            <person name="Silar P."/>
            <person name="Natvig D."/>
            <person name="Lalanne C."/>
            <person name="Gautier V."/>
            <person name="Ament-Velasquez S.L."/>
            <person name="Kruys A."/>
            <person name="Hutchinson M.I."/>
            <person name="Powell A.J."/>
            <person name="Barry K."/>
            <person name="Miller A.N."/>
            <person name="Grigoriev I.V."/>
            <person name="Debuchy R."/>
            <person name="Gladieux P."/>
            <person name="Thoren M.H."/>
            <person name="Johannesson H."/>
        </authorList>
    </citation>
    <scope>NUCLEOTIDE SEQUENCE</scope>
    <source>
        <strain evidence="2">SMH2532-1</strain>
    </source>
</reference>
<gene>
    <name evidence="2" type="ORF">B0T16DRAFT_486610</name>
</gene>
<accession>A0AA40CXD9</accession>
<evidence type="ECO:0000313" key="3">
    <source>
        <dbReference type="Proteomes" id="UP001174936"/>
    </source>
</evidence>
<proteinExistence type="predicted"/>
<dbReference type="AlphaFoldDB" id="A0AA40CXD9"/>
<keyword evidence="3" id="KW-1185">Reference proteome</keyword>
<dbReference type="EMBL" id="JAULSV010000001">
    <property type="protein sequence ID" value="KAK0654906.1"/>
    <property type="molecule type" value="Genomic_DNA"/>
</dbReference>